<evidence type="ECO:0000313" key="2">
    <source>
        <dbReference type="Proteomes" id="UP000183832"/>
    </source>
</evidence>
<keyword evidence="2" id="KW-1185">Reference proteome</keyword>
<accession>A0A1J1IYC0</accession>
<dbReference type="EMBL" id="CVRI01000064">
    <property type="protein sequence ID" value="CRL05151.1"/>
    <property type="molecule type" value="Genomic_DNA"/>
</dbReference>
<dbReference type="Proteomes" id="UP000183832">
    <property type="component" value="Unassembled WGS sequence"/>
</dbReference>
<name>A0A1J1IYC0_9DIPT</name>
<gene>
    <name evidence="1" type="ORF">CLUMA_CG018577</name>
</gene>
<organism evidence="1 2">
    <name type="scientific">Clunio marinus</name>
    <dbReference type="NCBI Taxonomy" id="568069"/>
    <lineage>
        <taxon>Eukaryota</taxon>
        <taxon>Metazoa</taxon>
        <taxon>Ecdysozoa</taxon>
        <taxon>Arthropoda</taxon>
        <taxon>Hexapoda</taxon>
        <taxon>Insecta</taxon>
        <taxon>Pterygota</taxon>
        <taxon>Neoptera</taxon>
        <taxon>Endopterygota</taxon>
        <taxon>Diptera</taxon>
        <taxon>Nematocera</taxon>
        <taxon>Chironomoidea</taxon>
        <taxon>Chironomidae</taxon>
        <taxon>Clunio</taxon>
    </lineage>
</organism>
<dbReference type="AlphaFoldDB" id="A0A1J1IYC0"/>
<reference evidence="1 2" key="1">
    <citation type="submission" date="2015-04" db="EMBL/GenBank/DDBJ databases">
        <authorList>
            <person name="Syromyatnikov M.Y."/>
            <person name="Popov V.N."/>
        </authorList>
    </citation>
    <scope>NUCLEOTIDE SEQUENCE [LARGE SCALE GENOMIC DNA]</scope>
</reference>
<sequence>MKNLRVKIRVLSNNSRRDEVNLYRLESKMDLRRNKLRENRNSQQFRHGTVDGQLKENKNLLNAFLISREKFPQKNKIYSKSKVLVFV</sequence>
<proteinExistence type="predicted"/>
<protein>
    <submittedName>
        <fullName evidence="1">CLUMA_CG018577, isoform A</fullName>
    </submittedName>
</protein>
<evidence type="ECO:0000313" key="1">
    <source>
        <dbReference type="EMBL" id="CRL05151.1"/>
    </source>
</evidence>